<dbReference type="GO" id="GO:0008930">
    <property type="term" value="F:methylthioadenosine nucleosidase activity"/>
    <property type="evidence" value="ECO:0007669"/>
    <property type="project" value="InterPro"/>
</dbReference>
<dbReference type="AlphaFoldDB" id="A0A5C0B1U3"/>
<dbReference type="InterPro" id="IPR010049">
    <property type="entry name" value="MTA_SAH_Nsdase"/>
</dbReference>
<evidence type="ECO:0000256" key="4">
    <source>
        <dbReference type="ARBA" id="ARBA00022801"/>
    </source>
</evidence>
<keyword evidence="4 7" id="KW-0378">Hydrolase</keyword>
<evidence type="ECO:0000256" key="3">
    <source>
        <dbReference type="ARBA" id="ARBA00022605"/>
    </source>
</evidence>
<keyword evidence="8" id="KW-1185">Reference proteome</keyword>
<comment type="pathway">
    <text evidence="1">Amino-acid biosynthesis; L-methionine biosynthesis via salvage pathway; S-methyl-5-thio-alpha-D-ribose 1-phosphate from S-methyl-5'-thioadenosine (hydrolase route): step 1/2.</text>
</comment>
<proteinExistence type="predicted"/>
<evidence type="ECO:0000313" key="7">
    <source>
        <dbReference type="EMBL" id="QEI08688.1"/>
    </source>
</evidence>
<dbReference type="GO" id="GO:0005829">
    <property type="term" value="C:cytosol"/>
    <property type="evidence" value="ECO:0007669"/>
    <property type="project" value="TreeGrafter"/>
</dbReference>
<name>A0A5C0B1U3_9BURK</name>
<keyword evidence="5" id="KW-0486">Methionine biosynthesis</keyword>
<dbReference type="NCBIfam" id="TIGR01704">
    <property type="entry name" value="MTA_SAH-Nsdase"/>
    <property type="match status" value="1"/>
</dbReference>
<dbReference type="CDD" id="cd09008">
    <property type="entry name" value="MTAN"/>
    <property type="match status" value="1"/>
</dbReference>
<dbReference type="RefSeq" id="WP_148818159.1">
    <property type="nucleotide sequence ID" value="NZ_CP043046.1"/>
</dbReference>
<sequence length="265" mass="28155">MSSQASPRRLGILAAMHDELAGLLADMGPDVVVQRVGLRDYHVGELYGHPCVLVLARIGKVAAAATTVTLIREFKVDAIVFTGLAGGIGQGVRVGDVVVGTSLVQHDMDARPIFPRHEIPLLDRAYFDTDASLNALLRQSAAAYVAEQLATDIDAATRADFGIDVPAVHEGLIASGDTFVHAAGMATSLVEALPDVLCVEMEGAAVAQICHEYEMPCAVLRTISDRADSTASVDFRAFLQRVASVYAVGIVRRFLMGKISRENAA</sequence>
<dbReference type="InterPro" id="IPR035994">
    <property type="entry name" value="Nucleoside_phosphorylase_sf"/>
</dbReference>
<evidence type="ECO:0000256" key="1">
    <source>
        <dbReference type="ARBA" id="ARBA00004945"/>
    </source>
</evidence>
<dbReference type="PANTHER" id="PTHR46832">
    <property type="entry name" value="5'-METHYLTHIOADENOSINE/S-ADENOSYLHOMOCYSTEINE NUCLEOSIDASE"/>
    <property type="match status" value="1"/>
</dbReference>
<dbReference type="GO" id="GO:0008782">
    <property type="term" value="F:adenosylhomocysteine nucleosidase activity"/>
    <property type="evidence" value="ECO:0007669"/>
    <property type="project" value="UniProtKB-EC"/>
</dbReference>
<evidence type="ECO:0000313" key="8">
    <source>
        <dbReference type="Proteomes" id="UP000325161"/>
    </source>
</evidence>
<feature type="domain" description="Nucleoside phosphorylase" evidence="6">
    <location>
        <begin position="9"/>
        <end position="244"/>
    </location>
</feature>
<dbReference type="EC" id="3.2.2.9" evidence="2"/>
<dbReference type="SUPFAM" id="SSF53167">
    <property type="entry name" value="Purine and uridine phosphorylases"/>
    <property type="match status" value="1"/>
</dbReference>
<evidence type="ECO:0000259" key="6">
    <source>
        <dbReference type="Pfam" id="PF01048"/>
    </source>
</evidence>
<dbReference type="OrthoDB" id="9792278at2"/>
<dbReference type="Pfam" id="PF01048">
    <property type="entry name" value="PNP_UDP_1"/>
    <property type="match status" value="1"/>
</dbReference>
<evidence type="ECO:0000256" key="2">
    <source>
        <dbReference type="ARBA" id="ARBA00011974"/>
    </source>
</evidence>
<dbReference type="Gene3D" id="3.40.50.1580">
    <property type="entry name" value="Nucleoside phosphorylase domain"/>
    <property type="match status" value="1"/>
</dbReference>
<dbReference type="UniPathway" id="UPA00904">
    <property type="reaction ID" value="UER00871"/>
</dbReference>
<dbReference type="NCBIfam" id="NF004079">
    <property type="entry name" value="PRK05584.1"/>
    <property type="match status" value="1"/>
</dbReference>
<accession>A0A5C0B1U3</accession>
<organism evidence="7 8">
    <name type="scientific">Pigmentiphaga aceris</name>
    <dbReference type="NCBI Taxonomy" id="1940612"/>
    <lineage>
        <taxon>Bacteria</taxon>
        <taxon>Pseudomonadati</taxon>
        <taxon>Pseudomonadota</taxon>
        <taxon>Betaproteobacteria</taxon>
        <taxon>Burkholderiales</taxon>
        <taxon>Alcaligenaceae</taxon>
        <taxon>Pigmentiphaga</taxon>
    </lineage>
</organism>
<dbReference type="GO" id="GO:0019284">
    <property type="term" value="P:L-methionine salvage from S-adenosylmethionine"/>
    <property type="evidence" value="ECO:0007669"/>
    <property type="project" value="TreeGrafter"/>
</dbReference>
<evidence type="ECO:0000256" key="5">
    <source>
        <dbReference type="ARBA" id="ARBA00023167"/>
    </source>
</evidence>
<gene>
    <name evidence="7" type="ORF">FXN63_24700</name>
</gene>
<keyword evidence="3" id="KW-0028">Amino-acid biosynthesis</keyword>
<dbReference type="PANTHER" id="PTHR46832:SF1">
    <property type="entry name" value="5'-METHYLTHIOADENOSINE_S-ADENOSYLHOMOCYSTEINE NUCLEOSIDASE"/>
    <property type="match status" value="1"/>
</dbReference>
<keyword evidence="7" id="KW-0326">Glycosidase</keyword>
<dbReference type="InterPro" id="IPR000845">
    <property type="entry name" value="Nucleoside_phosphorylase_d"/>
</dbReference>
<dbReference type="KEGG" id="pacr:FXN63_24700"/>
<reference evidence="7 8" key="1">
    <citation type="submission" date="2019-08" db="EMBL/GenBank/DDBJ databases">
        <title>Amphibian skin-associated Pigmentiphaga: genome sequence and occurrence across geography and hosts.</title>
        <authorList>
            <person name="Bletz M.C."/>
            <person name="Bunk B."/>
            <person name="Sproeer C."/>
            <person name="Biwer P."/>
            <person name="Reiter S."/>
            <person name="Rabemananjara F.C.E."/>
            <person name="Schulz S."/>
            <person name="Overmann J."/>
            <person name="Vences M."/>
        </authorList>
    </citation>
    <scope>NUCLEOTIDE SEQUENCE [LARGE SCALE GENOMIC DNA]</scope>
    <source>
        <strain evidence="7 8">Mada1488</strain>
    </source>
</reference>
<dbReference type="GO" id="GO:0019509">
    <property type="term" value="P:L-methionine salvage from methylthioadenosine"/>
    <property type="evidence" value="ECO:0007669"/>
    <property type="project" value="UniProtKB-UniPathway"/>
</dbReference>
<dbReference type="EMBL" id="CP043046">
    <property type="protein sequence ID" value="QEI08688.1"/>
    <property type="molecule type" value="Genomic_DNA"/>
</dbReference>
<protein>
    <recommendedName>
        <fullName evidence="2">adenosylhomocysteine nucleosidase</fullName>
        <ecNumber evidence="2">3.2.2.9</ecNumber>
    </recommendedName>
</protein>
<dbReference type="Proteomes" id="UP000325161">
    <property type="component" value="Chromosome"/>
</dbReference>
<dbReference type="GO" id="GO:0009164">
    <property type="term" value="P:nucleoside catabolic process"/>
    <property type="evidence" value="ECO:0007669"/>
    <property type="project" value="InterPro"/>
</dbReference>